<reference evidence="3 4" key="1">
    <citation type="submission" date="2018-11" db="EMBL/GenBank/DDBJ databases">
        <authorList>
            <person name="Kleinhagauer T."/>
            <person name="Glaeser S.P."/>
            <person name="Spergser J."/>
            <person name="Ruckert C."/>
            <person name="Kaempfer P."/>
            <person name="Busse H.-J."/>
        </authorList>
    </citation>
    <scope>NUCLEOTIDE SEQUENCE [LARGE SCALE GENOMIC DNA]</scope>
    <source>
        <strain evidence="3 4">200CH</strain>
    </source>
</reference>
<name>A0A3G6JBA7_9CORY</name>
<dbReference type="OrthoDB" id="1187707at2"/>
<dbReference type="AlphaFoldDB" id="A0A3G6JBA7"/>
<proteinExistence type="predicted"/>
<feature type="chain" id="PRO_5017937805" description="DUF6973 domain-containing protein" evidence="1">
    <location>
        <begin position="26"/>
        <end position="243"/>
    </location>
</feature>
<feature type="domain" description="DUF6973" evidence="2">
    <location>
        <begin position="129"/>
        <end position="219"/>
    </location>
</feature>
<evidence type="ECO:0000313" key="3">
    <source>
        <dbReference type="EMBL" id="AZA14348.1"/>
    </source>
</evidence>
<sequence length="243" mass="27101" precursor="true">MAKKIFLTVVLTSIAMMVGTDISHAAPEKTVEPLPTSAIEREIASFSPELPEDTLGNVEDGEEIFNEIKYSENPWLDIERLSDRDAYSLLAYVNTLPTPQGKVRYPGEGSDFFMALNEKIACVRQVGALNCSKANALAQKAQRDADYRFPGRMHNGGPGDAFRHCWWSASMTTDISESVAKIVGDNHEKYVSKDSYSPEDREMDLFNNAQGRWAAVASNFKWQEAVELCDSWTNNGILRVNNP</sequence>
<accession>A0A3G6JBA7</accession>
<protein>
    <recommendedName>
        <fullName evidence="2">DUF6973 domain-containing protein</fullName>
    </recommendedName>
</protein>
<keyword evidence="4" id="KW-1185">Reference proteome</keyword>
<evidence type="ECO:0000313" key="4">
    <source>
        <dbReference type="Proteomes" id="UP000269019"/>
    </source>
</evidence>
<evidence type="ECO:0000259" key="2">
    <source>
        <dbReference type="Pfam" id="PF22322"/>
    </source>
</evidence>
<dbReference type="InterPro" id="IPR054246">
    <property type="entry name" value="DUF6973"/>
</dbReference>
<dbReference type="Proteomes" id="UP000269019">
    <property type="component" value="Chromosome"/>
</dbReference>
<feature type="signal peptide" evidence="1">
    <location>
        <begin position="1"/>
        <end position="25"/>
    </location>
</feature>
<dbReference type="RefSeq" id="WP_123929577.1">
    <property type="nucleotide sequence ID" value="NZ_CP033896.1"/>
</dbReference>
<dbReference type="EMBL" id="CP033896">
    <property type="protein sequence ID" value="AZA14348.1"/>
    <property type="molecule type" value="Genomic_DNA"/>
</dbReference>
<keyword evidence="1" id="KW-0732">Signal</keyword>
<evidence type="ECO:0000256" key="1">
    <source>
        <dbReference type="SAM" id="SignalP"/>
    </source>
</evidence>
<dbReference type="KEGG" id="ccho:CCHOA_09825"/>
<gene>
    <name evidence="3" type="ORF">CCHOA_09825</name>
</gene>
<organism evidence="3 4">
    <name type="scientific">Corynebacterium choanae</name>
    <dbReference type="NCBI Taxonomy" id="1862358"/>
    <lineage>
        <taxon>Bacteria</taxon>
        <taxon>Bacillati</taxon>
        <taxon>Actinomycetota</taxon>
        <taxon>Actinomycetes</taxon>
        <taxon>Mycobacteriales</taxon>
        <taxon>Corynebacteriaceae</taxon>
        <taxon>Corynebacterium</taxon>
    </lineage>
</organism>
<dbReference type="Pfam" id="PF22322">
    <property type="entry name" value="DUF6973"/>
    <property type="match status" value="1"/>
</dbReference>